<comment type="caution">
    <text evidence="1">The sequence shown here is derived from an EMBL/GenBank/DDBJ whole genome shotgun (WGS) entry which is preliminary data.</text>
</comment>
<evidence type="ECO:0000313" key="1">
    <source>
        <dbReference type="EMBL" id="KRQ96947.1"/>
    </source>
</evidence>
<keyword evidence="2" id="KW-1185">Reference proteome</keyword>
<dbReference type="EMBL" id="LLXZ01000194">
    <property type="protein sequence ID" value="KRQ96947.1"/>
    <property type="molecule type" value="Genomic_DNA"/>
</dbReference>
<dbReference type="Proteomes" id="UP000050863">
    <property type="component" value="Unassembled WGS sequence"/>
</dbReference>
<name>A0A0R3KMR4_9BRAD</name>
<dbReference type="STRING" id="280332.CQ12_12870"/>
<organism evidence="1 2">
    <name type="scientific">Bradyrhizobium jicamae</name>
    <dbReference type="NCBI Taxonomy" id="280332"/>
    <lineage>
        <taxon>Bacteria</taxon>
        <taxon>Pseudomonadati</taxon>
        <taxon>Pseudomonadota</taxon>
        <taxon>Alphaproteobacteria</taxon>
        <taxon>Hyphomicrobiales</taxon>
        <taxon>Nitrobacteraceae</taxon>
        <taxon>Bradyrhizobium</taxon>
    </lineage>
</organism>
<dbReference type="AlphaFoldDB" id="A0A0R3KMR4"/>
<proteinExistence type="predicted"/>
<sequence>MTVMTIQRLPPLVIARSVATKQSIVPHDERMDCFAEPVIGRRYAPTRWLAMTGIESNASGLERLS</sequence>
<reference evidence="1 2" key="1">
    <citation type="submission" date="2014-03" db="EMBL/GenBank/DDBJ databases">
        <title>Bradyrhizobium valentinum sp. nov., isolated from effective nodules of Lupinus mariae-josephae, a lupine endemic of basic-lime soils in Eastern Spain.</title>
        <authorList>
            <person name="Duran D."/>
            <person name="Rey L."/>
            <person name="Navarro A."/>
            <person name="Busquets A."/>
            <person name="Imperial J."/>
            <person name="Ruiz-Argueso T."/>
        </authorList>
    </citation>
    <scope>NUCLEOTIDE SEQUENCE [LARGE SCALE GENOMIC DNA]</scope>
    <source>
        <strain evidence="1 2">PAC68</strain>
    </source>
</reference>
<gene>
    <name evidence="1" type="ORF">CQ12_12870</name>
</gene>
<accession>A0A0R3KMR4</accession>
<protein>
    <submittedName>
        <fullName evidence="1">Uncharacterized protein</fullName>
    </submittedName>
</protein>
<evidence type="ECO:0000313" key="2">
    <source>
        <dbReference type="Proteomes" id="UP000050863"/>
    </source>
</evidence>